<dbReference type="UniPathway" id="UPA00664"/>
<feature type="transmembrane region" description="Helical" evidence="7">
    <location>
        <begin position="228"/>
        <end position="245"/>
    </location>
</feature>
<feature type="transmembrane region" description="Helical" evidence="7">
    <location>
        <begin position="44"/>
        <end position="66"/>
    </location>
</feature>
<feature type="transmembrane region" description="Helical" evidence="7">
    <location>
        <begin position="125"/>
        <end position="147"/>
    </location>
</feature>
<comment type="function">
    <text evidence="7">Catalyzes the transfer of the diacylglyceryl group from phosphatidylglycerol to the sulfhydryl group of the N-terminal cysteine of a prolipoprotein, the first step in the formation of mature lipoproteins.</text>
</comment>
<dbReference type="HAMAP" id="MF_01147">
    <property type="entry name" value="Lgt"/>
    <property type="match status" value="1"/>
</dbReference>
<dbReference type="PANTHER" id="PTHR30589:SF0">
    <property type="entry name" value="PHOSPHATIDYLGLYCEROL--PROLIPOPROTEIN DIACYLGLYCERYL TRANSFERASE"/>
    <property type="match status" value="1"/>
</dbReference>
<feature type="transmembrane region" description="Helical" evidence="7">
    <location>
        <begin position="86"/>
        <end position="104"/>
    </location>
</feature>
<accession>A0A174ED69</accession>
<dbReference type="NCBIfam" id="TIGR00544">
    <property type="entry name" value="lgt"/>
    <property type="match status" value="1"/>
</dbReference>
<keyword evidence="2 7" id="KW-1003">Cell membrane</keyword>
<evidence type="ECO:0000256" key="3">
    <source>
        <dbReference type="ARBA" id="ARBA00022679"/>
    </source>
</evidence>
<dbReference type="RefSeq" id="WP_055058403.1">
    <property type="nucleotide sequence ID" value="NZ_CYZP01000023.1"/>
</dbReference>
<evidence type="ECO:0000256" key="5">
    <source>
        <dbReference type="ARBA" id="ARBA00022989"/>
    </source>
</evidence>
<feature type="transmembrane region" description="Helical" evidence="7">
    <location>
        <begin position="13"/>
        <end position="32"/>
    </location>
</feature>
<dbReference type="InterPro" id="IPR001640">
    <property type="entry name" value="Lgt"/>
</dbReference>
<dbReference type="PANTHER" id="PTHR30589">
    <property type="entry name" value="PROLIPOPROTEIN DIACYLGLYCERYL TRANSFERASE"/>
    <property type="match status" value="1"/>
</dbReference>
<evidence type="ECO:0000256" key="7">
    <source>
        <dbReference type="HAMAP-Rule" id="MF_01147"/>
    </source>
</evidence>
<dbReference type="GO" id="GO:0008961">
    <property type="term" value="F:phosphatidylglycerol-prolipoprotein diacylglyceryl transferase activity"/>
    <property type="evidence" value="ECO:0007669"/>
    <property type="project" value="UniProtKB-UniRule"/>
</dbReference>
<dbReference type="GO" id="GO:0042158">
    <property type="term" value="P:lipoprotein biosynthetic process"/>
    <property type="evidence" value="ECO:0007669"/>
    <property type="project" value="UniProtKB-UniRule"/>
</dbReference>
<dbReference type="Proteomes" id="UP000095645">
    <property type="component" value="Unassembled WGS sequence"/>
</dbReference>
<dbReference type="EMBL" id="CYZP01000023">
    <property type="protein sequence ID" value="CUO33850.1"/>
    <property type="molecule type" value="Genomic_DNA"/>
</dbReference>
<evidence type="ECO:0000313" key="8">
    <source>
        <dbReference type="EMBL" id="CUO33850.1"/>
    </source>
</evidence>
<feature type="transmembrane region" description="Helical" evidence="7">
    <location>
        <begin position="191"/>
        <end position="208"/>
    </location>
</feature>
<evidence type="ECO:0000313" key="9">
    <source>
        <dbReference type="Proteomes" id="UP000095645"/>
    </source>
</evidence>
<evidence type="ECO:0000256" key="6">
    <source>
        <dbReference type="ARBA" id="ARBA00023136"/>
    </source>
</evidence>
<dbReference type="AlphaFoldDB" id="A0A174ED69"/>
<feature type="binding site" evidence="7">
    <location>
        <position position="128"/>
    </location>
    <ligand>
        <name>a 1,2-diacyl-sn-glycero-3-phospho-(1'-sn-glycerol)</name>
        <dbReference type="ChEBI" id="CHEBI:64716"/>
    </ligand>
</feature>
<keyword evidence="3 7" id="KW-0808">Transferase</keyword>
<organism evidence="8 9">
    <name type="scientific">Blautia obeum</name>
    <dbReference type="NCBI Taxonomy" id="40520"/>
    <lineage>
        <taxon>Bacteria</taxon>
        <taxon>Bacillati</taxon>
        <taxon>Bacillota</taxon>
        <taxon>Clostridia</taxon>
        <taxon>Lachnospirales</taxon>
        <taxon>Lachnospiraceae</taxon>
        <taxon>Blautia</taxon>
    </lineage>
</organism>
<evidence type="ECO:0000256" key="1">
    <source>
        <dbReference type="ARBA" id="ARBA00007150"/>
    </source>
</evidence>
<comment type="catalytic activity">
    <reaction evidence="7">
        <text>L-cysteinyl-[prolipoprotein] + a 1,2-diacyl-sn-glycero-3-phospho-(1'-sn-glycerol) = an S-1,2-diacyl-sn-glyceryl-L-cysteinyl-[prolipoprotein] + sn-glycerol 1-phosphate + H(+)</text>
        <dbReference type="Rhea" id="RHEA:56712"/>
        <dbReference type="Rhea" id="RHEA-COMP:14679"/>
        <dbReference type="Rhea" id="RHEA-COMP:14680"/>
        <dbReference type="ChEBI" id="CHEBI:15378"/>
        <dbReference type="ChEBI" id="CHEBI:29950"/>
        <dbReference type="ChEBI" id="CHEBI:57685"/>
        <dbReference type="ChEBI" id="CHEBI:64716"/>
        <dbReference type="ChEBI" id="CHEBI:140658"/>
        <dbReference type="EC" id="2.5.1.145"/>
    </reaction>
</comment>
<dbReference type="Pfam" id="PF01790">
    <property type="entry name" value="LGT"/>
    <property type="match status" value="1"/>
</dbReference>
<keyword evidence="8" id="KW-0328">Glycosyltransferase</keyword>
<evidence type="ECO:0000256" key="2">
    <source>
        <dbReference type="ARBA" id="ARBA00022475"/>
    </source>
</evidence>
<name>A0A174ED69_9FIRM</name>
<sequence>MHNELLHIGPLTVYGYGFMIAMGVLAAWFVAEQRARKLKLACEHIFYLVVWCAIGGFTSAKILFWITNWREFLQNPRQIIGSDGFVVYGGIIGGILVGWLYCRIKKLKFLEYFDLMMPSIALAQGFGRIGCFLAGCCYGKETSGALAVTFTNSDFAPNNVALIPTQIYSGFLDFAHFLLLLYVAKHKKADGQVAACYLIFYSIGRFVIEFFRGDIERGSVGVLSTSQFISIFTTVAGIILLLTVVKKQKQEANISLNSKG</sequence>
<reference evidence="8 9" key="1">
    <citation type="submission" date="2015-09" db="EMBL/GenBank/DDBJ databases">
        <authorList>
            <consortium name="Pathogen Informatics"/>
        </authorList>
    </citation>
    <scope>NUCLEOTIDE SEQUENCE [LARGE SCALE GENOMIC DNA]</scope>
    <source>
        <strain evidence="8 9">2789STDY5834861</strain>
    </source>
</reference>
<comment type="similarity">
    <text evidence="1 7">Belongs to the Lgt family.</text>
</comment>
<comment type="pathway">
    <text evidence="7">Protein modification; lipoprotein biosynthesis (diacylglyceryl transfer).</text>
</comment>
<keyword evidence="8" id="KW-0449">Lipoprotein</keyword>
<dbReference type="NCBIfam" id="NF000778">
    <property type="entry name" value="PRK00052.3-4"/>
    <property type="match status" value="1"/>
</dbReference>
<dbReference type="EC" id="2.5.1.145" evidence="7"/>
<feature type="transmembrane region" description="Helical" evidence="7">
    <location>
        <begin position="167"/>
        <end position="184"/>
    </location>
</feature>
<keyword evidence="4 7" id="KW-0812">Transmembrane</keyword>
<protein>
    <recommendedName>
        <fullName evidence="7">Phosphatidylglycerol--prolipoprotein diacylglyceryl transferase</fullName>
        <ecNumber evidence="7">2.5.1.145</ecNumber>
    </recommendedName>
</protein>
<comment type="subcellular location">
    <subcellularLocation>
        <location evidence="7">Cell membrane</location>
        <topology evidence="7">Multi-pass membrane protein</topology>
    </subcellularLocation>
</comment>
<keyword evidence="5 7" id="KW-1133">Transmembrane helix</keyword>
<proteinExistence type="inferred from homology"/>
<gene>
    <name evidence="8" type="primary">lgt_2</name>
    <name evidence="7" type="synonym">lgt</name>
    <name evidence="8" type="ORF">ERS852476_02569</name>
</gene>
<dbReference type="GO" id="GO:0005886">
    <property type="term" value="C:plasma membrane"/>
    <property type="evidence" value="ECO:0007669"/>
    <property type="project" value="UniProtKB-SubCell"/>
</dbReference>
<keyword evidence="6 7" id="KW-0472">Membrane</keyword>
<evidence type="ECO:0000256" key="4">
    <source>
        <dbReference type="ARBA" id="ARBA00022692"/>
    </source>
</evidence>